<comment type="caution">
    <text evidence="3">The sequence shown here is derived from an EMBL/GenBank/DDBJ whole genome shotgun (WGS) entry which is preliminary data.</text>
</comment>
<dbReference type="EMBL" id="JAJEQC010000002">
    <property type="protein sequence ID" value="MCC2135960.1"/>
    <property type="molecule type" value="Genomic_DNA"/>
</dbReference>
<gene>
    <name evidence="3" type="ORF">LKD31_02890</name>
</gene>
<feature type="compositionally biased region" description="Acidic residues" evidence="1">
    <location>
        <begin position="105"/>
        <end position="121"/>
    </location>
</feature>
<dbReference type="AlphaFoldDB" id="A0AAE3AFU0"/>
<evidence type="ECO:0000313" key="4">
    <source>
        <dbReference type="Proteomes" id="UP001199424"/>
    </source>
</evidence>
<dbReference type="Proteomes" id="UP001199424">
    <property type="component" value="Unassembled WGS sequence"/>
</dbReference>
<dbReference type="InterPro" id="IPR025945">
    <property type="entry name" value="DHHW"/>
</dbReference>
<keyword evidence="4" id="KW-1185">Reference proteome</keyword>
<organism evidence="3 4">
    <name type="scientific">Hominenteromicrobium mulieris</name>
    <dbReference type="NCBI Taxonomy" id="2885357"/>
    <lineage>
        <taxon>Bacteria</taxon>
        <taxon>Bacillati</taxon>
        <taxon>Bacillota</taxon>
        <taxon>Clostridia</taxon>
        <taxon>Eubacteriales</taxon>
        <taxon>Oscillospiraceae</taxon>
        <taxon>Hominenteromicrobium</taxon>
    </lineage>
</organism>
<feature type="compositionally biased region" description="Pro residues" evidence="1">
    <location>
        <begin position="182"/>
        <end position="200"/>
    </location>
</feature>
<evidence type="ECO:0008006" key="5">
    <source>
        <dbReference type="Google" id="ProtNLM"/>
    </source>
</evidence>
<feature type="region of interest" description="Disordered" evidence="1">
    <location>
        <begin position="166"/>
        <end position="202"/>
    </location>
</feature>
<dbReference type="RefSeq" id="WP_308448544.1">
    <property type="nucleotide sequence ID" value="NZ_JAJEQC010000002.1"/>
</dbReference>
<reference evidence="3" key="1">
    <citation type="submission" date="2021-10" db="EMBL/GenBank/DDBJ databases">
        <title>Anaerobic single-cell dispensing facilitates the cultivation of human gut bacteria.</title>
        <authorList>
            <person name="Afrizal A."/>
        </authorList>
    </citation>
    <scope>NUCLEOTIDE SEQUENCE</scope>
    <source>
        <strain evidence="3">CLA-AA-H250</strain>
    </source>
</reference>
<keyword evidence="2" id="KW-0812">Transmembrane</keyword>
<name>A0AAE3AFU0_9FIRM</name>
<sequence>MAKHMAGKNQRPYSAEDRARRAAKADPRSAASELTPETLYAKQSSQSEKRVPSSIENLHFTPKPPKNGPEGFEETREYPAPAAPQQEAPRSERPAPAPAPRPEPYEDEDDYEEYEEYEEGYDEKPRRKRSPVVPIVIVMIVLAIGILGYIAYSLGAFGKLLPAAATPTPEPTPEAAATAEPTPTPTAEPTATPEPTPPPIYDDGTEGYMSSGILIYNNKGFEMFYGSDSMATAYAETLNDCASQLSGTKVYSMVIPNHSEFGVPERVRNYYEEASQRENTMAVNNTLSASITAVDIYDALNLHNNEDIYFDTDTHWAPLGAFYAYKKFCEAAGVTPTTLDSFTKTSSDFTGYLAYVTSEDVLNNNPDTLDLYDPKYNYTCEISYDGQYFEETDSLNSHDESLGYAMYLHGDMGCVRITNHDLSTGRKLLVVKDSYGNAMGPFLGASFDEVHVVDFRYFEGDLPTYCTEHGITDVLFAVNEMAVNTEQHQNSIRALFD</sequence>
<feature type="transmembrane region" description="Helical" evidence="2">
    <location>
        <begin position="132"/>
        <end position="152"/>
    </location>
</feature>
<proteinExistence type="predicted"/>
<dbReference type="Pfam" id="PF14286">
    <property type="entry name" value="DHHW"/>
    <property type="match status" value="1"/>
</dbReference>
<protein>
    <recommendedName>
        <fullName evidence="5">AlgX/AlgJ SGNH hydrolase-like domain-containing protein</fullName>
    </recommendedName>
</protein>
<feature type="region of interest" description="Disordered" evidence="1">
    <location>
        <begin position="1"/>
        <end position="126"/>
    </location>
</feature>
<accession>A0AAE3AFU0</accession>
<feature type="compositionally biased region" description="Basic and acidic residues" evidence="1">
    <location>
        <begin position="14"/>
        <end position="27"/>
    </location>
</feature>
<evidence type="ECO:0000256" key="1">
    <source>
        <dbReference type="SAM" id="MobiDB-lite"/>
    </source>
</evidence>
<evidence type="ECO:0000256" key="2">
    <source>
        <dbReference type="SAM" id="Phobius"/>
    </source>
</evidence>
<feature type="compositionally biased region" description="Low complexity" evidence="1">
    <location>
        <begin position="166"/>
        <end position="181"/>
    </location>
</feature>
<feature type="compositionally biased region" description="Low complexity" evidence="1">
    <location>
        <begin position="79"/>
        <end position="88"/>
    </location>
</feature>
<keyword evidence="2" id="KW-0472">Membrane</keyword>
<evidence type="ECO:0000313" key="3">
    <source>
        <dbReference type="EMBL" id="MCC2135960.1"/>
    </source>
</evidence>
<keyword evidence="2" id="KW-1133">Transmembrane helix</keyword>